<protein>
    <submittedName>
        <fullName evidence="8">Putative Integrase</fullName>
    </submittedName>
</protein>
<evidence type="ECO:0000256" key="4">
    <source>
        <dbReference type="ARBA" id="ARBA00023172"/>
    </source>
</evidence>
<evidence type="ECO:0000256" key="5">
    <source>
        <dbReference type="PROSITE-ProRule" id="PRU01248"/>
    </source>
</evidence>
<dbReference type="GO" id="GO:0003677">
    <property type="term" value="F:DNA binding"/>
    <property type="evidence" value="ECO:0007669"/>
    <property type="project" value="UniProtKB-UniRule"/>
</dbReference>
<feature type="domain" description="Core-binding (CB)" evidence="7">
    <location>
        <begin position="71"/>
        <end position="189"/>
    </location>
</feature>
<evidence type="ECO:0000259" key="6">
    <source>
        <dbReference type="PROSITE" id="PS51898"/>
    </source>
</evidence>
<dbReference type="GO" id="GO:0006310">
    <property type="term" value="P:DNA recombination"/>
    <property type="evidence" value="ECO:0007669"/>
    <property type="project" value="UniProtKB-KW"/>
</dbReference>
<dbReference type="PROSITE" id="PS51900">
    <property type="entry name" value="CB"/>
    <property type="match status" value="1"/>
</dbReference>
<dbReference type="PROSITE" id="PS51898">
    <property type="entry name" value="TYR_RECOMBINASE"/>
    <property type="match status" value="1"/>
</dbReference>
<evidence type="ECO:0000313" key="9">
    <source>
        <dbReference type="Proteomes" id="UP000188388"/>
    </source>
</evidence>
<dbReference type="Pfam" id="PF00589">
    <property type="entry name" value="Phage_integrase"/>
    <property type="match status" value="1"/>
</dbReference>
<dbReference type="InterPro" id="IPR011010">
    <property type="entry name" value="DNA_brk_join_enz"/>
</dbReference>
<dbReference type="AlphaFoldDB" id="A0A1R3UYV0"/>
<evidence type="ECO:0000256" key="1">
    <source>
        <dbReference type="ARBA" id="ARBA00008857"/>
    </source>
</evidence>
<dbReference type="Gene3D" id="1.10.443.10">
    <property type="entry name" value="Intergrase catalytic core"/>
    <property type="match status" value="1"/>
</dbReference>
<dbReference type="SUPFAM" id="SSF56349">
    <property type="entry name" value="DNA breaking-rejoining enzymes"/>
    <property type="match status" value="1"/>
</dbReference>
<dbReference type="RefSeq" id="WP_077371732.1">
    <property type="nucleotide sequence ID" value="NZ_FTPD01000001.1"/>
</dbReference>
<dbReference type="InterPro" id="IPR002104">
    <property type="entry name" value="Integrase_catalytic"/>
</dbReference>
<dbReference type="PANTHER" id="PTHR30349:SF41">
    <property type="entry name" value="INTEGRASE_RECOMBINASE PROTEIN MJ0367-RELATED"/>
    <property type="match status" value="1"/>
</dbReference>
<dbReference type="Gene3D" id="1.10.150.130">
    <property type="match status" value="1"/>
</dbReference>
<organism evidence="8 9">
    <name type="scientific">Mesorhizobium prunaredense</name>
    <dbReference type="NCBI Taxonomy" id="1631249"/>
    <lineage>
        <taxon>Bacteria</taxon>
        <taxon>Pseudomonadati</taxon>
        <taxon>Pseudomonadota</taxon>
        <taxon>Alphaproteobacteria</taxon>
        <taxon>Hyphomicrobiales</taxon>
        <taxon>Phyllobacteriaceae</taxon>
        <taxon>Mesorhizobium</taxon>
    </lineage>
</organism>
<gene>
    <name evidence="8" type="ORF">BQ8794_10182</name>
</gene>
<dbReference type="STRING" id="1631249.BQ8794_10182"/>
<keyword evidence="4" id="KW-0233">DNA recombination</keyword>
<keyword evidence="3 5" id="KW-0238">DNA-binding</keyword>
<dbReference type="PANTHER" id="PTHR30349">
    <property type="entry name" value="PHAGE INTEGRASE-RELATED"/>
    <property type="match status" value="1"/>
</dbReference>
<sequence>MGYENRHALREGRIILYTRNGRPTFHARLSVDGIDGYIVKSTKKTNLDEAKRVAEELYDDFRYKLRHGLEIGTHTFSSLWQRWQQAHRHSLSVHRLKYIEGTLNRYLLPFLGGHHVALISDKMIADYWDWRIGYWNSPDGKAKIVSAQKTRTTKKRPYKQKLGNVAKVPAQKSLSMEQAVLRQIFGWAARHGMIAHMPLIKAPKLKSGNQVSRRPAFDLDEWRSLYRYLRRWATDGNNGDSAGDGGNGLHRWHRQLLRNYVLFMCASGLRPNEARQLRWRDIDFHEDDQGTRHAVLHVSPETKTGERECIPLRNATVVLERIRAASSHTKPNDIIFSDQNGRPIENFGKTFKKVLNQSELLKDRFGKERTVYSLRHTYATFRLLYGKVPIEDLAANMGTSPATIFAHYRHVTTRQKAHILGGSLRPELSRKGLYL</sequence>
<evidence type="ECO:0000256" key="3">
    <source>
        <dbReference type="ARBA" id="ARBA00023125"/>
    </source>
</evidence>
<feature type="domain" description="Tyr recombinase" evidence="6">
    <location>
        <begin position="212"/>
        <end position="421"/>
    </location>
</feature>
<dbReference type="InterPro" id="IPR010998">
    <property type="entry name" value="Integrase_recombinase_N"/>
</dbReference>
<accession>A0A1R3UYV0</accession>
<dbReference type="GO" id="GO:0015074">
    <property type="term" value="P:DNA integration"/>
    <property type="evidence" value="ECO:0007669"/>
    <property type="project" value="UniProtKB-KW"/>
</dbReference>
<evidence type="ECO:0000256" key="2">
    <source>
        <dbReference type="ARBA" id="ARBA00022908"/>
    </source>
</evidence>
<dbReference type="Proteomes" id="UP000188388">
    <property type="component" value="Unassembled WGS sequence"/>
</dbReference>
<dbReference type="InterPro" id="IPR013762">
    <property type="entry name" value="Integrase-like_cat_sf"/>
</dbReference>
<comment type="similarity">
    <text evidence="1">Belongs to the 'phage' integrase family.</text>
</comment>
<proteinExistence type="inferred from homology"/>
<dbReference type="EMBL" id="FTPD01000001">
    <property type="protein sequence ID" value="SIT52812.1"/>
    <property type="molecule type" value="Genomic_DNA"/>
</dbReference>
<evidence type="ECO:0000313" key="8">
    <source>
        <dbReference type="EMBL" id="SIT52812.1"/>
    </source>
</evidence>
<keyword evidence="2" id="KW-0229">DNA integration</keyword>
<evidence type="ECO:0000259" key="7">
    <source>
        <dbReference type="PROSITE" id="PS51900"/>
    </source>
</evidence>
<reference evidence="9" key="1">
    <citation type="submission" date="2017-01" db="EMBL/GenBank/DDBJ databases">
        <authorList>
            <person name="Brunel B."/>
        </authorList>
    </citation>
    <scope>NUCLEOTIDE SEQUENCE [LARGE SCALE GENOMIC DNA]</scope>
</reference>
<dbReference type="InterPro" id="IPR050090">
    <property type="entry name" value="Tyrosine_recombinase_XerCD"/>
</dbReference>
<keyword evidence="9" id="KW-1185">Reference proteome</keyword>
<name>A0A1R3UYV0_9HYPH</name>
<dbReference type="InterPro" id="IPR044068">
    <property type="entry name" value="CB"/>
</dbReference>